<evidence type="ECO:0000313" key="4">
    <source>
        <dbReference type="EMBL" id="MDV6226888.1"/>
    </source>
</evidence>
<evidence type="ECO:0000256" key="2">
    <source>
        <dbReference type="ARBA" id="ARBA00022946"/>
    </source>
</evidence>
<comment type="caution">
    <text evidence="4">The sequence shown here is derived from an EMBL/GenBank/DDBJ whole genome shotgun (WGS) entry which is preliminary data.</text>
</comment>
<keyword evidence="5" id="KW-1185">Reference proteome</keyword>
<evidence type="ECO:0000313" key="5">
    <source>
        <dbReference type="Proteomes" id="UP001185659"/>
    </source>
</evidence>
<dbReference type="PANTHER" id="PTHR21013:SF10">
    <property type="entry name" value="ATP SYNTHASE MITOCHONDRIAL F1 COMPLEX ASSEMBLY FACTOR 2"/>
    <property type="match status" value="1"/>
</dbReference>
<dbReference type="InterPro" id="IPR042272">
    <property type="entry name" value="ATP12_ATP_synth-F1-assembly_N"/>
</dbReference>
<dbReference type="Proteomes" id="UP001185659">
    <property type="component" value="Unassembled WGS sequence"/>
</dbReference>
<evidence type="ECO:0000256" key="1">
    <source>
        <dbReference type="ARBA" id="ARBA00008231"/>
    </source>
</evidence>
<keyword evidence="3" id="KW-0143">Chaperone</keyword>
<evidence type="ECO:0000256" key="3">
    <source>
        <dbReference type="ARBA" id="ARBA00023186"/>
    </source>
</evidence>
<dbReference type="PANTHER" id="PTHR21013">
    <property type="entry name" value="ATP SYNTHASE MITOCHONDRIAL F1 COMPLEX ASSEMBLY FACTOR 2/ATP12 PROTEIN, MITOCHONDRIAL PRECURSOR"/>
    <property type="match status" value="1"/>
</dbReference>
<reference evidence="4 5" key="1">
    <citation type="submission" date="2023-10" db="EMBL/GenBank/DDBJ databases">
        <authorList>
            <person name="Venkata Ramana C."/>
            <person name="Sasikala C."/>
            <person name="Dhurka M."/>
        </authorList>
    </citation>
    <scope>NUCLEOTIDE SEQUENCE [LARGE SCALE GENOMIC DNA]</scope>
    <source>
        <strain evidence="4 5">KCTC 32151</strain>
    </source>
</reference>
<name>A0ABU4AKX6_9HYPH</name>
<dbReference type="Pfam" id="PF07542">
    <property type="entry name" value="ATP12"/>
    <property type="match status" value="1"/>
</dbReference>
<protein>
    <submittedName>
        <fullName evidence="4">ATP12 family protein</fullName>
    </submittedName>
</protein>
<proteinExistence type="inferred from homology"/>
<dbReference type="InterPro" id="IPR011419">
    <property type="entry name" value="ATP12_ATP_synth-F1-assembly"/>
</dbReference>
<dbReference type="RefSeq" id="WP_317561348.1">
    <property type="nucleotide sequence ID" value="NZ_JAWLIP010000004.1"/>
</dbReference>
<accession>A0ABU4AKX6</accession>
<dbReference type="EMBL" id="JAWLIP010000004">
    <property type="protein sequence ID" value="MDV6226888.1"/>
    <property type="molecule type" value="Genomic_DNA"/>
</dbReference>
<gene>
    <name evidence="4" type="ORF">R2G56_11380</name>
</gene>
<dbReference type="Gene3D" id="1.10.3580.10">
    <property type="entry name" value="ATP12 ATPase"/>
    <property type="match status" value="1"/>
</dbReference>
<comment type="similarity">
    <text evidence="1">Belongs to the ATP12 family.</text>
</comment>
<dbReference type="InterPro" id="IPR023335">
    <property type="entry name" value="ATP12_ortho_dom_sf"/>
</dbReference>
<keyword evidence="2" id="KW-0809">Transit peptide</keyword>
<dbReference type="Gene3D" id="3.30.2180.10">
    <property type="entry name" value="ATP12-like"/>
    <property type="match status" value="1"/>
</dbReference>
<dbReference type="SUPFAM" id="SSF160909">
    <property type="entry name" value="ATP12-like"/>
    <property type="match status" value="1"/>
</dbReference>
<organism evidence="4 5">
    <name type="scientific">Nitratireductor aquimarinus</name>
    <dbReference type="NCBI Taxonomy" id="889300"/>
    <lineage>
        <taxon>Bacteria</taxon>
        <taxon>Pseudomonadati</taxon>
        <taxon>Pseudomonadota</taxon>
        <taxon>Alphaproteobacteria</taxon>
        <taxon>Hyphomicrobiales</taxon>
        <taxon>Phyllobacteriaceae</taxon>
        <taxon>Nitratireductor</taxon>
    </lineage>
</organism>
<sequence length="264" mass="29057">MRDLLNDLEDGKTPAELDPIRRAQSTMKKPLPKRFYKDVAVAAQEEGGFAVQLDGKSVRTPSANTVLLPNEATALLVAREYEAQGDEIDPATMPVTRLVNTAIDGVAAHAQTVLEDVLRYVTGDLVCYRAPSPERLVELQAQAWDPVLDWAQQHMGAHFVLAEGVIHVEQPREAIAAVSAYMRHKNEPFRLAALHVMTTLMGSALLSLAVEARELTPDEAWSAAHVDEDWNIGLWGADSEAMLRRSARQRDMMGAATLLRALDD</sequence>